<protein>
    <recommendedName>
        <fullName evidence="7">Protein kinase domain-containing protein</fullName>
    </recommendedName>
</protein>
<evidence type="ECO:0000313" key="5">
    <source>
        <dbReference type="EMBL" id="KAF6165788.1"/>
    </source>
</evidence>
<dbReference type="InterPro" id="IPR011009">
    <property type="entry name" value="Kinase-like_dom_sf"/>
</dbReference>
<dbReference type="GO" id="GO:0005886">
    <property type="term" value="C:plasma membrane"/>
    <property type="evidence" value="ECO:0007669"/>
    <property type="project" value="TreeGrafter"/>
</dbReference>
<evidence type="ECO:0000256" key="4">
    <source>
        <dbReference type="SAM" id="MobiDB-lite"/>
    </source>
</evidence>
<reference evidence="5 6" key="1">
    <citation type="journal article" date="2020" name="IScience">
        <title>Genome Sequencing of the Endangered Kingdonia uniflora (Circaeasteraceae, Ranunculales) Reveals Potential Mechanisms of Evolutionary Specialization.</title>
        <authorList>
            <person name="Sun Y."/>
            <person name="Deng T."/>
            <person name="Zhang A."/>
            <person name="Moore M.J."/>
            <person name="Landis J.B."/>
            <person name="Lin N."/>
            <person name="Zhang H."/>
            <person name="Zhang X."/>
            <person name="Huang J."/>
            <person name="Zhang X."/>
            <person name="Sun H."/>
            <person name="Wang H."/>
        </authorList>
    </citation>
    <scope>NUCLEOTIDE SEQUENCE [LARGE SCALE GENOMIC DNA]</scope>
    <source>
        <strain evidence="5">TB1705</strain>
        <tissue evidence="5">Leaf</tissue>
    </source>
</reference>
<evidence type="ECO:0008006" key="7">
    <source>
        <dbReference type="Google" id="ProtNLM"/>
    </source>
</evidence>
<dbReference type="SUPFAM" id="SSF56112">
    <property type="entry name" value="Protein kinase-like (PK-like)"/>
    <property type="match status" value="1"/>
</dbReference>
<feature type="compositionally biased region" description="Basic and acidic residues" evidence="4">
    <location>
        <begin position="683"/>
        <end position="699"/>
    </location>
</feature>
<keyword evidence="6" id="KW-1185">Reference proteome</keyword>
<dbReference type="Gene3D" id="1.10.510.10">
    <property type="entry name" value="Transferase(Phosphotransferase) domain 1"/>
    <property type="match status" value="1"/>
</dbReference>
<dbReference type="Proteomes" id="UP000541444">
    <property type="component" value="Unassembled WGS sequence"/>
</dbReference>
<dbReference type="GO" id="GO:0005524">
    <property type="term" value="F:ATP binding"/>
    <property type="evidence" value="ECO:0007669"/>
    <property type="project" value="UniProtKB-KW"/>
</dbReference>
<dbReference type="PANTHER" id="PTHR27001:SF118">
    <property type="entry name" value="OS01G0253100 PROTEIN"/>
    <property type="match status" value="1"/>
</dbReference>
<accession>A0A7J7NFZ3</accession>
<feature type="coiled-coil region" evidence="3">
    <location>
        <begin position="1058"/>
        <end position="1092"/>
    </location>
</feature>
<dbReference type="PANTHER" id="PTHR27001">
    <property type="entry name" value="OS01G0253100 PROTEIN"/>
    <property type="match status" value="1"/>
</dbReference>
<evidence type="ECO:0000256" key="1">
    <source>
        <dbReference type="ARBA" id="ARBA00022741"/>
    </source>
</evidence>
<keyword evidence="2" id="KW-0067">ATP-binding</keyword>
<evidence type="ECO:0000313" key="6">
    <source>
        <dbReference type="Proteomes" id="UP000541444"/>
    </source>
</evidence>
<dbReference type="AlphaFoldDB" id="A0A7J7NFZ3"/>
<sequence length="1125" mass="128614">MFDVRFTLAQRIKVARDIANALAHLHGQNPPFIVRNLDPHYIMLDMGFEAKLFDLALGTGGTFGDRVTDYSPFYGANGHVVVENELIDEWAIEKYKKDKNIVDKCLQECSGELRTFYSKDASKIAKIAIRCVSPAPEDRPNITAVVRVLDGLHLVKCANHVQPSSDCMGYESVWIVGTASFDNVICMGGKGVNIAGKNVKITRFSDRTINVLKVLRSTMEDSVDENWTKVIHDESLERSENERIVDPLLAEAPYEGQHFDTVEDARLWMVTTRTQARDSRIQRKMEELRIRCFGYQPLNLPTLIPHGLWLLTEEAVTTKDEVAGVRPRESHPRVRELTARQLACDKIVEEDVRAANGEIVLFGKPNHRACFRYNWGSRKAQILECHEKFSVRFKPNTPASKFFVSSSSEESSSLGRGNECSVMEVTVNNVGTTLEVGEPSIAELVVEKEDRKEKGRLLVIYPEGVDIGKEYLKNMKKLQGDWGSYAEDQGLWFRDYISGKGEKIIYYQVPCLEKWKKDKKGVMNVLQYCHAQLNGNVYEMMRVCKALNKKWRKEWTAKQFEAEEVLKFYKWKYIEARSKPKPSATPDRMSLFDCATRDLNELKLVLSELGIRRHKRVDSVVPRLQRAQEKQAMAEKKAAKAVANVLSPLLPPPQNTTRVTRKIAKVVPGVDEKLKVSLSASEEAEKNSLKRKHHSEEGSHQTLPHALSKMRELEKKFCLMARTDPQQLEDEYLEHTLVRARQCLDKMSHIFGALTAKFEAYSAHIKDLEIKLSLKKEMRAAEATTTAIFFGVLSKHDKLMTDSVTACLIELPSELEEEEIVDDVAVLPEKMSDPPLGDCKRGLKEAYVELSKERGVVPDQARVMFLAQEVRNRHSLEAKRIRKYQIKVQKQLEGELKGFQDELLPYEEQNLYAARQLSKEVAIRMKVKADVGALVHDRMWKDFDVKNAKAENMWFIKELLAELEEEGKNVKDLQFQVNWLDAARVDMRARAHHAVLVRNLDILEYLAENTRLPNLNTSLEEDLLKASLELDNRKTYNHYREDEVEWAMSLVGQMDSFMTVLEDQNADMQSKIRQVEERDAHLKATLMEAQSKLSELILCKQVKIEPDSVHGRKMAAVILLFASEF</sequence>
<organism evidence="5 6">
    <name type="scientific">Kingdonia uniflora</name>
    <dbReference type="NCBI Taxonomy" id="39325"/>
    <lineage>
        <taxon>Eukaryota</taxon>
        <taxon>Viridiplantae</taxon>
        <taxon>Streptophyta</taxon>
        <taxon>Embryophyta</taxon>
        <taxon>Tracheophyta</taxon>
        <taxon>Spermatophyta</taxon>
        <taxon>Magnoliopsida</taxon>
        <taxon>Ranunculales</taxon>
        <taxon>Circaeasteraceae</taxon>
        <taxon>Kingdonia</taxon>
    </lineage>
</organism>
<comment type="caution">
    <text evidence="5">The sequence shown here is derived from an EMBL/GenBank/DDBJ whole genome shotgun (WGS) entry which is preliminary data.</text>
</comment>
<evidence type="ECO:0000256" key="2">
    <source>
        <dbReference type="ARBA" id="ARBA00022840"/>
    </source>
</evidence>
<name>A0A7J7NFZ3_9MAGN</name>
<feature type="region of interest" description="Disordered" evidence="4">
    <location>
        <begin position="678"/>
        <end position="706"/>
    </location>
</feature>
<keyword evidence="1" id="KW-0547">Nucleotide-binding</keyword>
<dbReference type="EMBL" id="JACGCM010000816">
    <property type="protein sequence ID" value="KAF6165788.1"/>
    <property type="molecule type" value="Genomic_DNA"/>
</dbReference>
<keyword evidence="3" id="KW-0175">Coiled coil</keyword>
<evidence type="ECO:0000256" key="3">
    <source>
        <dbReference type="SAM" id="Coils"/>
    </source>
</evidence>
<proteinExistence type="predicted"/>
<gene>
    <name evidence="5" type="ORF">GIB67_012685</name>
</gene>